<dbReference type="EMBL" id="SRLO01000082">
    <property type="protein sequence ID" value="TNN77504.1"/>
    <property type="molecule type" value="Genomic_DNA"/>
</dbReference>
<evidence type="ECO:0000313" key="2">
    <source>
        <dbReference type="Proteomes" id="UP000314294"/>
    </source>
</evidence>
<sequence>MSARGALQQEEPGGRTADLLIGGRPLCLLFVPKRDGLRESHFSCYGLMGVDIPSRHVRRSSSALPPQHPRA</sequence>
<reference evidence="1 2" key="1">
    <citation type="submission" date="2019-03" db="EMBL/GenBank/DDBJ databases">
        <title>First draft genome of Liparis tanakae, snailfish: a comprehensive survey of snailfish specific genes.</title>
        <authorList>
            <person name="Kim W."/>
            <person name="Song I."/>
            <person name="Jeong J.-H."/>
            <person name="Kim D."/>
            <person name="Kim S."/>
            <person name="Ryu S."/>
            <person name="Song J.Y."/>
            <person name="Lee S.K."/>
        </authorList>
    </citation>
    <scope>NUCLEOTIDE SEQUENCE [LARGE SCALE GENOMIC DNA]</scope>
    <source>
        <tissue evidence="1">Muscle</tissue>
    </source>
</reference>
<dbReference type="Proteomes" id="UP000314294">
    <property type="component" value="Unassembled WGS sequence"/>
</dbReference>
<evidence type="ECO:0000313" key="1">
    <source>
        <dbReference type="EMBL" id="TNN77504.1"/>
    </source>
</evidence>
<comment type="caution">
    <text evidence="1">The sequence shown here is derived from an EMBL/GenBank/DDBJ whole genome shotgun (WGS) entry which is preliminary data.</text>
</comment>
<gene>
    <name evidence="1" type="ORF">EYF80_012318</name>
</gene>
<name>A0A4Z2IJ77_9TELE</name>
<protein>
    <submittedName>
        <fullName evidence="1">Uncharacterized protein</fullName>
    </submittedName>
</protein>
<accession>A0A4Z2IJ77</accession>
<keyword evidence="2" id="KW-1185">Reference proteome</keyword>
<dbReference type="AlphaFoldDB" id="A0A4Z2IJ77"/>
<organism evidence="1 2">
    <name type="scientific">Liparis tanakae</name>
    <name type="common">Tanaka's snailfish</name>
    <dbReference type="NCBI Taxonomy" id="230148"/>
    <lineage>
        <taxon>Eukaryota</taxon>
        <taxon>Metazoa</taxon>
        <taxon>Chordata</taxon>
        <taxon>Craniata</taxon>
        <taxon>Vertebrata</taxon>
        <taxon>Euteleostomi</taxon>
        <taxon>Actinopterygii</taxon>
        <taxon>Neopterygii</taxon>
        <taxon>Teleostei</taxon>
        <taxon>Neoteleostei</taxon>
        <taxon>Acanthomorphata</taxon>
        <taxon>Eupercaria</taxon>
        <taxon>Perciformes</taxon>
        <taxon>Cottioidei</taxon>
        <taxon>Cottales</taxon>
        <taxon>Liparidae</taxon>
        <taxon>Liparis</taxon>
    </lineage>
</organism>
<proteinExistence type="predicted"/>